<feature type="region of interest" description="Disordered" evidence="1">
    <location>
        <begin position="67"/>
        <end position="96"/>
    </location>
</feature>
<evidence type="ECO:0000313" key="5">
    <source>
        <dbReference type="Proteomes" id="UP001527202"/>
    </source>
</evidence>
<dbReference type="EMBL" id="CP026520">
    <property type="protein sequence ID" value="QAV20494.1"/>
    <property type="molecule type" value="Genomic_DNA"/>
</dbReference>
<name>A0A410X1K6_9BACL</name>
<keyword evidence="5" id="KW-1185">Reference proteome</keyword>
<dbReference type="Proteomes" id="UP001527202">
    <property type="component" value="Unassembled WGS sequence"/>
</dbReference>
<sequence length="96" mass="10158">MSRQTESGRQADTPAKTGPGARGLTDTRGGEIRQSAFEDVTAGGKSADDTIPLKIFEDVSAHERIGLRADDSAADGEVDLDPSGAIQSKERQNVWS</sequence>
<evidence type="ECO:0000313" key="2">
    <source>
        <dbReference type="EMBL" id="MCY9594820.1"/>
    </source>
</evidence>
<dbReference type="Proteomes" id="UP000288943">
    <property type="component" value="Chromosome"/>
</dbReference>
<dbReference type="EMBL" id="JAMDMJ010000003">
    <property type="protein sequence ID" value="MCY9594820.1"/>
    <property type="molecule type" value="Genomic_DNA"/>
</dbReference>
<protein>
    <submittedName>
        <fullName evidence="3">Uncharacterized protein</fullName>
    </submittedName>
</protein>
<dbReference type="GeneID" id="95377778"/>
<evidence type="ECO:0000313" key="3">
    <source>
        <dbReference type="EMBL" id="QAV20494.1"/>
    </source>
</evidence>
<feature type="compositionally biased region" description="Polar residues" evidence="1">
    <location>
        <begin position="1"/>
        <end position="10"/>
    </location>
</feature>
<dbReference type="AlphaFoldDB" id="A0A410X1K6"/>
<organism evidence="3 4">
    <name type="scientific">Paenibacillus chitinolyticus</name>
    <dbReference type="NCBI Taxonomy" id="79263"/>
    <lineage>
        <taxon>Bacteria</taxon>
        <taxon>Bacillati</taxon>
        <taxon>Bacillota</taxon>
        <taxon>Bacilli</taxon>
        <taxon>Bacillales</taxon>
        <taxon>Paenibacillaceae</taxon>
        <taxon>Paenibacillus</taxon>
    </lineage>
</organism>
<dbReference type="OrthoDB" id="2648216at2"/>
<dbReference type="RefSeq" id="WP_042230201.1">
    <property type="nucleotide sequence ID" value="NZ_CP026520.1"/>
</dbReference>
<reference evidence="3 4" key="1">
    <citation type="submission" date="2018-01" db="EMBL/GenBank/DDBJ databases">
        <title>The whole genome sequencing and assembly of Paenibacillus chitinolyticus KCCM 41400 strain.</title>
        <authorList>
            <person name="Kim J.-Y."/>
            <person name="Park M.-K."/>
            <person name="Lee Y.-J."/>
            <person name="Yi H."/>
            <person name="Bahn Y.-S."/>
            <person name="Kim J.F."/>
            <person name="Lee D.-W."/>
        </authorList>
    </citation>
    <scope>NUCLEOTIDE SEQUENCE [LARGE SCALE GENOMIC DNA]</scope>
    <source>
        <strain evidence="3 4">KCCM 41400</strain>
    </source>
</reference>
<feature type="region of interest" description="Disordered" evidence="1">
    <location>
        <begin position="1"/>
        <end position="49"/>
    </location>
</feature>
<accession>A0A410X1K6</accession>
<proteinExistence type="predicted"/>
<dbReference type="KEGG" id="pchi:PC41400_23580"/>
<evidence type="ECO:0000313" key="4">
    <source>
        <dbReference type="Proteomes" id="UP000288943"/>
    </source>
</evidence>
<gene>
    <name evidence="2" type="ORF">M5X16_03405</name>
    <name evidence="3" type="ORF">PC41400_23580</name>
</gene>
<evidence type="ECO:0000256" key="1">
    <source>
        <dbReference type="SAM" id="MobiDB-lite"/>
    </source>
</evidence>
<reference evidence="2 5" key="2">
    <citation type="submission" date="2022-05" db="EMBL/GenBank/DDBJ databases">
        <title>Genome Sequencing of Bee-Associated Microbes.</title>
        <authorList>
            <person name="Dunlap C."/>
        </authorList>
    </citation>
    <scope>NUCLEOTIDE SEQUENCE [LARGE SCALE GENOMIC DNA]</scope>
    <source>
        <strain evidence="2 5">NRRL B-23120</strain>
    </source>
</reference>